<accession>A0ABV7RW01</accession>
<comment type="caution">
    <text evidence="1">The sequence shown here is derived from an EMBL/GenBank/DDBJ whole genome shotgun (WGS) entry which is preliminary data.</text>
</comment>
<evidence type="ECO:0000313" key="1">
    <source>
        <dbReference type="EMBL" id="MFC3568388.1"/>
    </source>
</evidence>
<dbReference type="RefSeq" id="WP_379027805.1">
    <property type="nucleotide sequence ID" value="NZ_JBHRXE010000008.1"/>
</dbReference>
<reference evidence="2" key="1">
    <citation type="journal article" date="2019" name="Int. J. Syst. Evol. Microbiol.">
        <title>The Global Catalogue of Microorganisms (GCM) 10K type strain sequencing project: providing services to taxonomists for standard genome sequencing and annotation.</title>
        <authorList>
            <consortium name="The Broad Institute Genomics Platform"/>
            <consortium name="The Broad Institute Genome Sequencing Center for Infectious Disease"/>
            <person name="Wu L."/>
            <person name="Ma J."/>
        </authorList>
    </citation>
    <scope>NUCLEOTIDE SEQUENCE [LARGE SCALE GENOMIC DNA]</scope>
    <source>
        <strain evidence="2">VKM B-3226</strain>
    </source>
</reference>
<name>A0ABV7RW01_9RHOB</name>
<evidence type="ECO:0000313" key="2">
    <source>
        <dbReference type="Proteomes" id="UP001595596"/>
    </source>
</evidence>
<sequence>MSPPRKIEIPGYGSAREAAEALGVTVQTVHKHMRVHGDLSRLEKPAPDPIAMPDGSTAASYTDAAVRLGVSEGCIRHHMHRHGHLRFVGRDRRVRTMEGDGAKQRVRLEEVPGVEVDLADPRPETAPRGGLVVSGPRAAGRRVDVEAVIETIRQCRDEVLAEREAAA</sequence>
<gene>
    <name evidence="1" type="ORF">ACFOMP_02855</name>
</gene>
<proteinExistence type="predicted"/>
<dbReference type="EMBL" id="JBHRXE010000008">
    <property type="protein sequence ID" value="MFC3568388.1"/>
    <property type="molecule type" value="Genomic_DNA"/>
</dbReference>
<organism evidence="1 2">
    <name type="scientific">Paracoccus simplex</name>
    <dbReference type="NCBI Taxonomy" id="2086346"/>
    <lineage>
        <taxon>Bacteria</taxon>
        <taxon>Pseudomonadati</taxon>
        <taxon>Pseudomonadota</taxon>
        <taxon>Alphaproteobacteria</taxon>
        <taxon>Rhodobacterales</taxon>
        <taxon>Paracoccaceae</taxon>
        <taxon>Paracoccus</taxon>
    </lineage>
</organism>
<protein>
    <recommendedName>
        <fullName evidence="3">Helix-turn-helix domain-containing protein</fullName>
    </recommendedName>
</protein>
<evidence type="ECO:0008006" key="3">
    <source>
        <dbReference type="Google" id="ProtNLM"/>
    </source>
</evidence>
<keyword evidence="2" id="KW-1185">Reference proteome</keyword>
<dbReference type="Proteomes" id="UP001595596">
    <property type="component" value="Unassembled WGS sequence"/>
</dbReference>